<dbReference type="InterPro" id="IPR023827">
    <property type="entry name" value="Peptidase_S8_Asp-AS"/>
</dbReference>
<comment type="subcellular location">
    <subcellularLocation>
        <location evidence="1">Secreted</location>
    </subcellularLocation>
</comment>
<dbReference type="EMBL" id="MEUN01000101">
    <property type="protein sequence ID" value="OGC43954.1"/>
    <property type="molecule type" value="Genomic_DNA"/>
</dbReference>
<gene>
    <name evidence="11" type="ORF">A2400_00300</name>
</gene>
<evidence type="ECO:0000256" key="2">
    <source>
        <dbReference type="ARBA" id="ARBA00011073"/>
    </source>
</evidence>
<feature type="active site" description="Charge relay system" evidence="7">
    <location>
        <position position="214"/>
    </location>
</feature>
<dbReference type="InterPro" id="IPR015500">
    <property type="entry name" value="Peptidase_S8_subtilisin-rel"/>
</dbReference>
<keyword evidence="3" id="KW-0964">Secreted</keyword>
<dbReference type="PROSITE" id="PS00138">
    <property type="entry name" value="SUBTILASE_SER"/>
    <property type="match status" value="1"/>
</dbReference>
<feature type="compositionally biased region" description="Low complexity" evidence="9">
    <location>
        <begin position="440"/>
        <end position="453"/>
    </location>
</feature>
<evidence type="ECO:0000256" key="7">
    <source>
        <dbReference type="PROSITE-ProRule" id="PRU01240"/>
    </source>
</evidence>
<feature type="region of interest" description="Disordered" evidence="9">
    <location>
        <begin position="426"/>
        <end position="460"/>
    </location>
</feature>
<keyword evidence="4 7" id="KW-0645">Protease</keyword>
<evidence type="ECO:0000256" key="5">
    <source>
        <dbReference type="ARBA" id="ARBA00022801"/>
    </source>
</evidence>
<comment type="caution">
    <text evidence="11">The sequence shown here is derived from an EMBL/GenBank/DDBJ whole genome shotgun (WGS) entry which is preliminary data.</text>
</comment>
<evidence type="ECO:0000256" key="4">
    <source>
        <dbReference type="ARBA" id="ARBA00022670"/>
    </source>
</evidence>
<feature type="active site" description="Charge relay system" evidence="7">
    <location>
        <position position="365"/>
    </location>
</feature>
<protein>
    <recommendedName>
        <fullName evidence="10">Peptidase S8/S53 domain-containing protein</fullName>
    </recommendedName>
</protein>
<evidence type="ECO:0000313" key="12">
    <source>
        <dbReference type="Proteomes" id="UP000177434"/>
    </source>
</evidence>
<proteinExistence type="inferred from homology"/>
<reference evidence="11 12" key="1">
    <citation type="journal article" date="2016" name="Nat. Commun.">
        <title>Thousands of microbial genomes shed light on interconnected biogeochemical processes in an aquifer system.</title>
        <authorList>
            <person name="Anantharaman K."/>
            <person name="Brown C.T."/>
            <person name="Hug L.A."/>
            <person name="Sharon I."/>
            <person name="Castelle C.J."/>
            <person name="Probst A.J."/>
            <person name="Thomas B.C."/>
            <person name="Singh A."/>
            <person name="Wilkins M.J."/>
            <person name="Karaoz U."/>
            <person name="Brodie E.L."/>
            <person name="Williams K.H."/>
            <person name="Hubbard S.S."/>
            <person name="Banfield J.F."/>
        </authorList>
    </citation>
    <scope>NUCLEOTIDE SEQUENCE [LARGE SCALE GENOMIC DNA]</scope>
</reference>
<dbReference type="PROSITE" id="PS51892">
    <property type="entry name" value="SUBTILASE"/>
    <property type="match status" value="1"/>
</dbReference>
<evidence type="ECO:0000256" key="6">
    <source>
        <dbReference type="ARBA" id="ARBA00022825"/>
    </source>
</evidence>
<dbReference type="PANTHER" id="PTHR43806">
    <property type="entry name" value="PEPTIDASE S8"/>
    <property type="match status" value="1"/>
</dbReference>
<dbReference type="PANTHER" id="PTHR43806:SF11">
    <property type="entry name" value="CEREVISIN-RELATED"/>
    <property type="match status" value="1"/>
</dbReference>
<dbReference type="GO" id="GO:0004252">
    <property type="term" value="F:serine-type endopeptidase activity"/>
    <property type="evidence" value="ECO:0007669"/>
    <property type="project" value="UniProtKB-UniRule"/>
</dbReference>
<dbReference type="SUPFAM" id="SSF52743">
    <property type="entry name" value="Subtilisin-like"/>
    <property type="match status" value="1"/>
</dbReference>
<dbReference type="Gene3D" id="3.40.50.200">
    <property type="entry name" value="Peptidase S8/S53 domain"/>
    <property type="match status" value="1"/>
</dbReference>
<evidence type="ECO:0000256" key="3">
    <source>
        <dbReference type="ARBA" id="ARBA00022525"/>
    </source>
</evidence>
<dbReference type="PROSITE" id="PS00136">
    <property type="entry name" value="SUBTILASE_ASP"/>
    <property type="match status" value="1"/>
</dbReference>
<evidence type="ECO:0000256" key="8">
    <source>
        <dbReference type="RuleBase" id="RU003355"/>
    </source>
</evidence>
<evidence type="ECO:0000256" key="1">
    <source>
        <dbReference type="ARBA" id="ARBA00004613"/>
    </source>
</evidence>
<dbReference type="AlphaFoldDB" id="A0A1F4UG92"/>
<dbReference type="PRINTS" id="PR00723">
    <property type="entry name" value="SUBTILISIN"/>
</dbReference>
<dbReference type="CDD" id="cd07484">
    <property type="entry name" value="Peptidases_S8_Thermitase_like"/>
    <property type="match status" value="1"/>
</dbReference>
<dbReference type="InterPro" id="IPR022398">
    <property type="entry name" value="Peptidase_S8_His-AS"/>
</dbReference>
<evidence type="ECO:0000256" key="9">
    <source>
        <dbReference type="SAM" id="MobiDB-lite"/>
    </source>
</evidence>
<keyword evidence="6 7" id="KW-0720">Serine protease</keyword>
<dbReference type="InterPro" id="IPR034084">
    <property type="entry name" value="Thermitase-like_dom"/>
</dbReference>
<dbReference type="InterPro" id="IPR000209">
    <property type="entry name" value="Peptidase_S8/S53_dom"/>
</dbReference>
<keyword evidence="5 7" id="KW-0378">Hydrolase</keyword>
<organism evidence="11 12">
    <name type="scientific">candidate division WS6 bacterium RIFOXYB1_FULL_33_14</name>
    <dbReference type="NCBI Taxonomy" id="1817896"/>
    <lineage>
        <taxon>Bacteria</taxon>
        <taxon>Candidatus Dojkabacteria</taxon>
    </lineage>
</organism>
<dbReference type="PROSITE" id="PS00137">
    <property type="entry name" value="SUBTILASE_HIS"/>
    <property type="match status" value="1"/>
</dbReference>
<evidence type="ECO:0000313" key="11">
    <source>
        <dbReference type="EMBL" id="OGC43954.1"/>
    </source>
</evidence>
<dbReference type="InterPro" id="IPR050131">
    <property type="entry name" value="Peptidase_S8_subtilisin-like"/>
</dbReference>
<accession>A0A1F4UG92</accession>
<comment type="similarity">
    <text evidence="2 7 8">Belongs to the peptidase S8 family.</text>
</comment>
<feature type="domain" description="Peptidase S8/S53" evidence="10">
    <location>
        <begin position="172"/>
        <end position="413"/>
    </location>
</feature>
<dbReference type="GO" id="GO:0005576">
    <property type="term" value="C:extracellular region"/>
    <property type="evidence" value="ECO:0007669"/>
    <property type="project" value="UniProtKB-SubCell"/>
</dbReference>
<dbReference type="GO" id="GO:0006508">
    <property type="term" value="P:proteolysis"/>
    <property type="evidence" value="ECO:0007669"/>
    <property type="project" value="UniProtKB-KW"/>
</dbReference>
<feature type="active site" description="Charge relay system" evidence="7">
    <location>
        <position position="181"/>
    </location>
</feature>
<dbReference type="InterPro" id="IPR036852">
    <property type="entry name" value="Peptidase_S8/S53_dom_sf"/>
</dbReference>
<dbReference type="InterPro" id="IPR023828">
    <property type="entry name" value="Peptidase_S8_Ser-AS"/>
</dbReference>
<sequence length="588" mass="63157">MKQLGNKTFVLLGSGIVSIGLLLFVIVLALVVPNVDINTVDLDENAITSRYISESFPVLETDDENELTDEVDLNKQGVLEVEESRKVLKIDRILSEAEKTSLEEEYNITFTQDTDSKGIYVISISETSDTESLESELKAVVETDIPVKMSADTVDWGVSRIGADKVWNSGSGTGVKIAIIDTGVQKDHPDLVANLSTGYDFVNNDSDANDDNGHGTHVAGIATATLNQAGTVGVSNTSKIMPVKVLNAQGYGYLSDVAKGIYYAADNGARVINLSLGAPTDSSLLKDAVNYATKKGVLVVAAAGNDSGAPCSYPASYSNVICVMATDSRNMLASFSNIGGELSAPGVYNYSTYLGSTYRYLSGTSMATPHVAGASALLFSICPTCTSLEITQLLESTAIDLGEPGKDILFGYGLIDLTSAVLQLQPQEEPVEETPDEPVTETPTTNPTKPTTPSQNPKRISQNISIVEPEVTKVNKYIPTQIGDITVKYTLTPTLSDSTLKSVTVYVDNEEIDSSTEQTSEFTLSSELFNHSQHWIKTVALFNDGVRSEAQIIVDMTYLRSLSKTSSKSSGTSVLGISTSIFDWFRFF</sequence>
<dbReference type="Proteomes" id="UP000177434">
    <property type="component" value="Unassembled WGS sequence"/>
</dbReference>
<evidence type="ECO:0000259" key="10">
    <source>
        <dbReference type="Pfam" id="PF00082"/>
    </source>
</evidence>
<dbReference type="Pfam" id="PF00082">
    <property type="entry name" value="Peptidase_S8"/>
    <property type="match status" value="1"/>
</dbReference>
<feature type="compositionally biased region" description="Acidic residues" evidence="9">
    <location>
        <begin position="429"/>
        <end position="439"/>
    </location>
</feature>
<name>A0A1F4UG92_9BACT</name>